<evidence type="ECO:0000313" key="3">
    <source>
        <dbReference type="Proteomes" id="UP000004259"/>
    </source>
</evidence>
<dbReference type="OrthoDB" id="1819911at2"/>
<dbReference type="RefSeq" id="WP_004167446.1">
    <property type="nucleotide sequence ID" value="NZ_ADKM02000032.1"/>
</dbReference>
<keyword evidence="1" id="KW-0812">Transmembrane</keyword>
<accession>E9S943</accession>
<name>E9S943_RUMAL</name>
<comment type="caution">
    <text evidence="2">The sequence shown here is derived from an EMBL/GenBank/DDBJ whole genome shotgun (WGS) entry which is preliminary data.</text>
</comment>
<protein>
    <submittedName>
        <fullName evidence="2">Putative lipoprotein</fullName>
    </submittedName>
</protein>
<dbReference type="EMBL" id="ADKM02000032">
    <property type="protein sequence ID" value="EGC04239.1"/>
    <property type="molecule type" value="Genomic_DNA"/>
</dbReference>
<feature type="transmembrane region" description="Helical" evidence="1">
    <location>
        <begin position="16"/>
        <end position="38"/>
    </location>
</feature>
<evidence type="ECO:0000313" key="2">
    <source>
        <dbReference type="EMBL" id="EGC04239.1"/>
    </source>
</evidence>
<dbReference type="STRING" id="246199.CUS_5559"/>
<dbReference type="PROSITE" id="PS51257">
    <property type="entry name" value="PROKAR_LIPOPROTEIN"/>
    <property type="match status" value="1"/>
</dbReference>
<dbReference type="AlphaFoldDB" id="E9S943"/>
<reference evidence="2 3" key="1">
    <citation type="submission" date="2011-02" db="EMBL/GenBank/DDBJ databases">
        <authorList>
            <person name="Nelson K.E."/>
            <person name="Sutton G."/>
            <person name="Torralba M."/>
            <person name="Durkin S."/>
            <person name="Harkins D."/>
            <person name="Montgomery R."/>
            <person name="Ziemer C."/>
            <person name="Klaassens E."/>
            <person name="Ocuiv P."/>
            <person name="Morrison M."/>
        </authorList>
    </citation>
    <scope>NUCLEOTIDE SEQUENCE [LARGE SCALE GENOMIC DNA]</scope>
    <source>
        <strain evidence="2 3">8</strain>
    </source>
</reference>
<dbReference type="Proteomes" id="UP000004259">
    <property type="component" value="Unassembled WGS sequence"/>
</dbReference>
<feature type="transmembrane region" description="Helical" evidence="1">
    <location>
        <begin position="184"/>
        <end position="204"/>
    </location>
</feature>
<sequence>MENKTLTGKIALHPKLWAAAAALAAMACIVSGALGLVIRTEVVIKELADAPHYGHVSCQAVGRDKDADFELRNTFCRFIPTGKEYYCRVQTAEGVSVYLRTDKDFGEKLPVNAEGRAARFSKREQAQLRENLALDDVYFIDTISDRLYLLRILAGVLLLADVVLGALMIKDKISAESSIYKTANIVFCTLPVAALLLGIHLMGFV</sequence>
<keyword evidence="3" id="KW-1185">Reference proteome</keyword>
<feature type="transmembrane region" description="Helical" evidence="1">
    <location>
        <begin position="148"/>
        <end position="169"/>
    </location>
</feature>
<keyword evidence="1" id="KW-1133">Transmembrane helix</keyword>
<gene>
    <name evidence="2" type="ORF">CUS_5559</name>
</gene>
<evidence type="ECO:0000256" key="1">
    <source>
        <dbReference type="SAM" id="Phobius"/>
    </source>
</evidence>
<keyword evidence="2" id="KW-0449">Lipoprotein</keyword>
<keyword evidence="1" id="KW-0472">Membrane</keyword>
<proteinExistence type="predicted"/>
<organism evidence="2 3">
    <name type="scientific">Ruminococcus albus 8</name>
    <dbReference type="NCBI Taxonomy" id="246199"/>
    <lineage>
        <taxon>Bacteria</taxon>
        <taxon>Bacillati</taxon>
        <taxon>Bacillota</taxon>
        <taxon>Clostridia</taxon>
        <taxon>Eubacteriales</taxon>
        <taxon>Oscillospiraceae</taxon>
        <taxon>Ruminococcus</taxon>
    </lineage>
</organism>